<evidence type="ECO:0000313" key="9">
    <source>
        <dbReference type="EMBL" id="SOC39480.1"/>
    </source>
</evidence>
<dbReference type="PANTHER" id="PTHR42971">
    <property type="entry name" value="TRNA (CYTIDINE(34)-2'-O)-METHYLTRANSFERASE"/>
    <property type="match status" value="1"/>
</dbReference>
<dbReference type="EC" id="2.1.1.207" evidence="6"/>
<name>A0A285UC56_9STAP</name>
<evidence type="ECO:0000313" key="10">
    <source>
        <dbReference type="Proteomes" id="UP000219412"/>
    </source>
</evidence>
<organism evidence="9 10">
    <name type="scientific">Salinicoccus kekensis</name>
    <dbReference type="NCBI Taxonomy" id="714307"/>
    <lineage>
        <taxon>Bacteria</taxon>
        <taxon>Bacillati</taxon>
        <taxon>Bacillota</taxon>
        <taxon>Bacilli</taxon>
        <taxon>Bacillales</taxon>
        <taxon>Staphylococcaceae</taxon>
        <taxon>Salinicoccus</taxon>
    </lineage>
</organism>
<dbReference type="InterPro" id="IPR029028">
    <property type="entry name" value="Alpha/beta_knot_MTases"/>
</dbReference>
<evidence type="ECO:0000256" key="3">
    <source>
        <dbReference type="ARBA" id="ARBA00022679"/>
    </source>
</evidence>
<dbReference type="GO" id="GO:0042802">
    <property type="term" value="F:identical protein binding"/>
    <property type="evidence" value="ECO:0007669"/>
    <property type="project" value="UniProtKB-ARBA"/>
</dbReference>
<dbReference type="InterPro" id="IPR029026">
    <property type="entry name" value="tRNA_m1G_MTases_N"/>
</dbReference>
<evidence type="ECO:0000256" key="6">
    <source>
        <dbReference type="HAMAP-Rule" id="MF_01885"/>
    </source>
</evidence>
<accession>A0A285UC56</accession>
<comment type="subcellular location">
    <subcellularLocation>
        <location evidence="6">Cytoplasm</location>
    </subcellularLocation>
</comment>
<keyword evidence="5 6" id="KW-0819">tRNA processing</keyword>
<dbReference type="PANTHER" id="PTHR42971:SF1">
    <property type="entry name" value="TRNA (CYTIDINE(34)-2'-O)-METHYLTRANSFERASE"/>
    <property type="match status" value="1"/>
</dbReference>
<protein>
    <recommendedName>
        <fullName evidence="6">Putative tRNA (cytidine(34)-2'-O)-methyltransferase</fullName>
        <ecNumber evidence="6">2.1.1.207</ecNumber>
    </recommendedName>
    <alternativeName>
        <fullName evidence="6">tRNA (cytidine/uridine-2'-O-)-methyltransferase</fullName>
    </alternativeName>
</protein>
<gene>
    <name evidence="9" type="ORF">SAMN05878391_0929</name>
</gene>
<feature type="binding site" evidence="6 7">
    <location>
        <position position="124"/>
    </location>
    <ligand>
        <name>S-adenosyl-L-methionine</name>
        <dbReference type="ChEBI" id="CHEBI:59789"/>
    </ligand>
</feature>
<dbReference type="NCBIfam" id="TIGR00185">
    <property type="entry name" value="tRNA_yibK_trmL"/>
    <property type="match status" value="1"/>
</dbReference>
<feature type="binding site" evidence="6 7">
    <location>
        <position position="78"/>
    </location>
    <ligand>
        <name>S-adenosyl-L-methionine</name>
        <dbReference type="ChEBI" id="CHEBI:59789"/>
    </ligand>
</feature>
<dbReference type="GO" id="GO:0002130">
    <property type="term" value="P:wobble position ribose methylation"/>
    <property type="evidence" value="ECO:0007669"/>
    <property type="project" value="TreeGrafter"/>
</dbReference>
<keyword evidence="1 6" id="KW-0963">Cytoplasm</keyword>
<dbReference type="RefSeq" id="WP_097039569.1">
    <property type="nucleotide sequence ID" value="NZ_OBQF01000001.1"/>
</dbReference>
<dbReference type="EMBL" id="OBQF01000001">
    <property type="protein sequence ID" value="SOC39480.1"/>
    <property type="molecule type" value="Genomic_DNA"/>
</dbReference>
<feature type="domain" description="tRNA/rRNA methyltransferase SpoU type" evidence="8">
    <location>
        <begin position="4"/>
        <end position="144"/>
    </location>
</feature>
<dbReference type="PIRSF" id="PIRSF029256">
    <property type="entry name" value="SpoU_TrmH_prd"/>
    <property type="match status" value="1"/>
</dbReference>
<evidence type="ECO:0000259" key="8">
    <source>
        <dbReference type="Pfam" id="PF00588"/>
    </source>
</evidence>
<comment type="similarity">
    <text evidence="6">Belongs to the class IV-like SAM-binding methyltransferase superfamily. RNA methyltransferase TrmH family. TrmL subfamily.</text>
</comment>
<dbReference type="Gene3D" id="3.40.1280.10">
    <property type="match status" value="1"/>
</dbReference>
<reference evidence="10" key="1">
    <citation type="submission" date="2017-08" db="EMBL/GenBank/DDBJ databases">
        <authorList>
            <person name="Varghese N."/>
            <person name="Submissions S."/>
        </authorList>
    </citation>
    <scope>NUCLEOTIDE SEQUENCE [LARGE SCALE GENOMIC DNA]</scope>
    <source>
        <strain evidence="10">DSM 23173</strain>
    </source>
</reference>
<dbReference type="OrthoDB" id="9789043at2"/>
<dbReference type="InterPro" id="IPR016914">
    <property type="entry name" value="TrmL"/>
</dbReference>
<dbReference type="HAMAP" id="MF_01885">
    <property type="entry name" value="tRNA_methyltr_TrmL"/>
    <property type="match status" value="1"/>
</dbReference>
<feature type="binding site" evidence="6 7">
    <location>
        <position position="103"/>
    </location>
    <ligand>
        <name>S-adenosyl-L-methionine</name>
        <dbReference type="ChEBI" id="CHEBI:59789"/>
    </ligand>
</feature>
<evidence type="ECO:0000256" key="7">
    <source>
        <dbReference type="PIRSR" id="PIRSR029256-1"/>
    </source>
</evidence>
<keyword evidence="4 6" id="KW-0949">S-adenosyl-L-methionine</keyword>
<dbReference type="SUPFAM" id="SSF75217">
    <property type="entry name" value="alpha/beta knot"/>
    <property type="match status" value="1"/>
</dbReference>
<evidence type="ECO:0000256" key="5">
    <source>
        <dbReference type="ARBA" id="ARBA00022694"/>
    </source>
</evidence>
<comment type="catalytic activity">
    <reaction evidence="6">
        <text>5-carboxymethylaminomethyluridine(34) in tRNA(Leu) + S-adenosyl-L-methionine = 5-carboxymethylaminomethyl-2'-O-methyluridine(34) in tRNA(Leu) + S-adenosyl-L-homocysteine + H(+)</text>
        <dbReference type="Rhea" id="RHEA:43088"/>
        <dbReference type="Rhea" id="RHEA-COMP:10333"/>
        <dbReference type="Rhea" id="RHEA-COMP:10334"/>
        <dbReference type="ChEBI" id="CHEBI:15378"/>
        <dbReference type="ChEBI" id="CHEBI:57856"/>
        <dbReference type="ChEBI" id="CHEBI:59789"/>
        <dbReference type="ChEBI" id="CHEBI:74508"/>
        <dbReference type="ChEBI" id="CHEBI:74511"/>
        <dbReference type="EC" id="2.1.1.207"/>
    </reaction>
</comment>
<keyword evidence="2 6" id="KW-0489">Methyltransferase</keyword>
<dbReference type="GO" id="GO:0141098">
    <property type="term" value="F:tRNA (cytidine(34)-2'-O)-methyltransferase activity"/>
    <property type="evidence" value="ECO:0007669"/>
    <property type="project" value="RHEA"/>
</dbReference>
<dbReference type="AlphaFoldDB" id="A0A285UC56"/>
<keyword evidence="3 6" id="KW-0808">Transferase</keyword>
<dbReference type="Pfam" id="PF00588">
    <property type="entry name" value="SpoU_methylase"/>
    <property type="match status" value="1"/>
</dbReference>
<feature type="binding site" evidence="6 7">
    <location>
        <position position="132"/>
    </location>
    <ligand>
        <name>S-adenosyl-L-methionine</name>
        <dbReference type="ChEBI" id="CHEBI:59789"/>
    </ligand>
</feature>
<dbReference type="GO" id="GO:0003723">
    <property type="term" value="F:RNA binding"/>
    <property type="evidence" value="ECO:0007669"/>
    <property type="project" value="InterPro"/>
</dbReference>
<keyword evidence="10" id="KW-1185">Reference proteome</keyword>
<proteinExistence type="inferred from homology"/>
<dbReference type="CDD" id="cd18094">
    <property type="entry name" value="SpoU-like_TrmL"/>
    <property type="match status" value="1"/>
</dbReference>
<dbReference type="FunFam" id="3.40.1280.10:FF:000002">
    <property type="entry name" value="Peptidylprolyl isomerase"/>
    <property type="match status" value="1"/>
</dbReference>
<dbReference type="GO" id="GO:0005737">
    <property type="term" value="C:cytoplasm"/>
    <property type="evidence" value="ECO:0007669"/>
    <property type="project" value="UniProtKB-SubCell"/>
</dbReference>
<evidence type="ECO:0000256" key="2">
    <source>
        <dbReference type="ARBA" id="ARBA00022603"/>
    </source>
</evidence>
<dbReference type="Proteomes" id="UP000219412">
    <property type="component" value="Unassembled WGS sequence"/>
</dbReference>
<comment type="function">
    <text evidence="6">Could methylate the ribose at the nucleotide 34 wobble position in tRNA.</text>
</comment>
<evidence type="ECO:0000256" key="1">
    <source>
        <dbReference type="ARBA" id="ARBA00022490"/>
    </source>
</evidence>
<dbReference type="GO" id="GO:0141102">
    <property type="term" value="F:tRNA (5-carboxymethylaminomethyluridine(34)-2'-O)-methyltransferase activity"/>
    <property type="evidence" value="ECO:0007669"/>
    <property type="project" value="RHEA"/>
</dbReference>
<sequence>MPNHIVLFQPEIPQNTGNIARTCAATDTTLHLIKPLGFSVEEKMVRRAGLDYWEFVDIHYYESIEQFFEENEGNYYMLSKHGKKAHSDMDYSDFDENHYFVFGRETTGLPEWVREEYDDTLLRVPMTGNVRSLNLANTATMLVYEALRQQNYPGLI</sequence>
<comment type="catalytic activity">
    <reaction evidence="6">
        <text>cytidine(34) in tRNA + S-adenosyl-L-methionine = 2'-O-methylcytidine(34) in tRNA + S-adenosyl-L-homocysteine + H(+)</text>
        <dbReference type="Rhea" id="RHEA:43084"/>
        <dbReference type="Rhea" id="RHEA-COMP:10331"/>
        <dbReference type="Rhea" id="RHEA-COMP:10332"/>
        <dbReference type="ChEBI" id="CHEBI:15378"/>
        <dbReference type="ChEBI" id="CHEBI:57856"/>
        <dbReference type="ChEBI" id="CHEBI:59789"/>
        <dbReference type="ChEBI" id="CHEBI:74495"/>
        <dbReference type="ChEBI" id="CHEBI:82748"/>
        <dbReference type="EC" id="2.1.1.207"/>
    </reaction>
</comment>
<dbReference type="InterPro" id="IPR001537">
    <property type="entry name" value="SpoU_MeTrfase"/>
</dbReference>
<evidence type="ECO:0000256" key="4">
    <source>
        <dbReference type="ARBA" id="ARBA00022691"/>
    </source>
</evidence>